<dbReference type="PANTHER" id="PTHR30537">
    <property type="entry name" value="HTH-TYPE TRANSCRIPTIONAL REGULATOR"/>
    <property type="match status" value="1"/>
</dbReference>
<evidence type="ECO:0000256" key="3">
    <source>
        <dbReference type="ARBA" id="ARBA00023125"/>
    </source>
</evidence>
<dbReference type="Proteomes" id="UP001055039">
    <property type="component" value="Unassembled WGS sequence"/>
</dbReference>
<dbReference type="EMBL" id="BPRC01000070">
    <property type="protein sequence ID" value="GJE68440.1"/>
    <property type="molecule type" value="Genomic_DNA"/>
</dbReference>
<dbReference type="InterPro" id="IPR005119">
    <property type="entry name" value="LysR_subst-bd"/>
</dbReference>
<evidence type="ECO:0000259" key="5">
    <source>
        <dbReference type="PROSITE" id="PS50931"/>
    </source>
</evidence>
<dbReference type="SUPFAM" id="SSF46785">
    <property type="entry name" value="Winged helix' DNA-binding domain"/>
    <property type="match status" value="1"/>
</dbReference>
<dbReference type="RefSeq" id="WP_238229191.1">
    <property type="nucleotide sequence ID" value="NZ_BAAADH010000047.1"/>
</dbReference>
<dbReference type="InterPro" id="IPR000847">
    <property type="entry name" value="LysR_HTH_N"/>
</dbReference>
<dbReference type="InterPro" id="IPR058163">
    <property type="entry name" value="LysR-type_TF_proteobact-type"/>
</dbReference>
<keyword evidence="3" id="KW-0238">DNA-binding</keyword>
<reference evidence="6" key="2">
    <citation type="submission" date="2021-08" db="EMBL/GenBank/DDBJ databases">
        <authorList>
            <person name="Tani A."/>
            <person name="Ola A."/>
            <person name="Ogura Y."/>
            <person name="Katsura K."/>
            <person name="Hayashi T."/>
        </authorList>
    </citation>
    <scope>NUCLEOTIDE SEQUENCE</scope>
    <source>
        <strain evidence="6">NBRC 15686</strain>
    </source>
</reference>
<comment type="caution">
    <text evidence="6">The sequence shown here is derived from an EMBL/GenBank/DDBJ whole genome shotgun (WGS) entry which is preliminary data.</text>
</comment>
<evidence type="ECO:0000256" key="4">
    <source>
        <dbReference type="ARBA" id="ARBA00023163"/>
    </source>
</evidence>
<evidence type="ECO:0000256" key="2">
    <source>
        <dbReference type="ARBA" id="ARBA00023015"/>
    </source>
</evidence>
<proteinExistence type="inferred from homology"/>
<protein>
    <submittedName>
        <fullName evidence="6">HTH-type transcriptional regulator PgrR</fullName>
    </submittedName>
</protein>
<dbReference type="Pfam" id="PF03466">
    <property type="entry name" value="LysR_substrate"/>
    <property type="match status" value="1"/>
</dbReference>
<dbReference type="PROSITE" id="PS50931">
    <property type="entry name" value="HTH_LYSR"/>
    <property type="match status" value="1"/>
</dbReference>
<sequence length="304" mass="33001">MTPDLLDGILVFTRVAERRSFTAAAKELGVTPAGVSWSIKSLEKRVGVPLLTRTTRSVGLTEAGKLFLEQARVGVAHVEAAFEAAQRLGAKPQGLLRLSVPYVAHTVLAPVLKGFAATYPDIELELVFEDRFADIAAEGYDAGIRIGEMIARDMIAVRLTPASPKVVAGSPTYFAERGTPKRPEHLEQHSCINARLSDGSIHRWAFVEDRGARGLRTFSIAVKGPLIVNGPAMCLSAAVSGVGLTYIIGTVVRPLIDQGLLRTCLEPFLPESPGFFIYFPSREQVLPKLRAFIEFCQSHAELHA</sequence>
<organism evidence="6 7">
    <name type="scientific">Methylorubrum aminovorans</name>
    <dbReference type="NCBI Taxonomy" id="269069"/>
    <lineage>
        <taxon>Bacteria</taxon>
        <taxon>Pseudomonadati</taxon>
        <taxon>Pseudomonadota</taxon>
        <taxon>Alphaproteobacteria</taxon>
        <taxon>Hyphomicrobiales</taxon>
        <taxon>Methylobacteriaceae</taxon>
        <taxon>Methylorubrum</taxon>
    </lineage>
</organism>
<name>A0ABQ4UMD0_9HYPH</name>
<dbReference type="InterPro" id="IPR036390">
    <property type="entry name" value="WH_DNA-bd_sf"/>
</dbReference>
<dbReference type="Gene3D" id="1.10.10.10">
    <property type="entry name" value="Winged helix-like DNA-binding domain superfamily/Winged helix DNA-binding domain"/>
    <property type="match status" value="1"/>
</dbReference>
<feature type="domain" description="HTH lysR-type" evidence="5">
    <location>
        <begin position="1"/>
        <end position="61"/>
    </location>
</feature>
<reference evidence="6" key="1">
    <citation type="journal article" date="2021" name="Front. Microbiol.">
        <title>Comprehensive Comparative Genomics and Phenotyping of Methylobacterium Species.</title>
        <authorList>
            <person name="Alessa O."/>
            <person name="Ogura Y."/>
            <person name="Fujitani Y."/>
            <person name="Takami H."/>
            <person name="Hayashi T."/>
            <person name="Sahin N."/>
            <person name="Tani A."/>
        </authorList>
    </citation>
    <scope>NUCLEOTIDE SEQUENCE</scope>
    <source>
        <strain evidence="6">NBRC 15686</strain>
    </source>
</reference>
<dbReference type="SUPFAM" id="SSF53850">
    <property type="entry name" value="Periplasmic binding protein-like II"/>
    <property type="match status" value="1"/>
</dbReference>
<gene>
    <name evidence="6" type="primary">pgrR_2</name>
    <name evidence="6" type="ORF">LNAOJCKE_5683</name>
</gene>
<accession>A0ABQ4UMD0</accession>
<dbReference type="Gene3D" id="3.40.190.290">
    <property type="match status" value="1"/>
</dbReference>
<comment type="similarity">
    <text evidence="1">Belongs to the LysR transcriptional regulatory family.</text>
</comment>
<evidence type="ECO:0000256" key="1">
    <source>
        <dbReference type="ARBA" id="ARBA00009437"/>
    </source>
</evidence>
<dbReference type="PANTHER" id="PTHR30537:SF5">
    <property type="entry name" value="HTH-TYPE TRANSCRIPTIONAL ACTIVATOR TTDR-RELATED"/>
    <property type="match status" value="1"/>
</dbReference>
<dbReference type="Pfam" id="PF00126">
    <property type="entry name" value="HTH_1"/>
    <property type="match status" value="1"/>
</dbReference>
<evidence type="ECO:0000313" key="6">
    <source>
        <dbReference type="EMBL" id="GJE68440.1"/>
    </source>
</evidence>
<keyword evidence="7" id="KW-1185">Reference proteome</keyword>
<keyword evidence="4" id="KW-0804">Transcription</keyword>
<dbReference type="InterPro" id="IPR036388">
    <property type="entry name" value="WH-like_DNA-bd_sf"/>
</dbReference>
<evidence type="ECO:0000313" key="7">
    <source>
        <dbReference type="Proteomes" id="UP001055039"/>
    </source>
</evidence>
<keyword evidence="2" id="KW-0805">Transcription regulation</keyword>